<dbReference type="GO" id="GO:0003677">
    <property type="term" value="F:DNA binding"/>
    <property type="evidence" value="ECO:0007669"/>
    <property type="project" value="UniProtKB-KW"/>
</dbReference>
<proteinExistence type="predicted"/>
<feature type="compositionally biased region" description="Polar residues" evidence="1">
    <location>
        <begin position="741"/>
        <end position="758"/>
    </location>
</feature>
<dbReference type="Gene3D" id="1.10.10.60">
    <property type="entry name" value="Homeodomain-like"/>
    <property type="match status" value="1"/>
</dbReference>
<organism evidence="2 3">
    <name type="scientific">Plakobranchus ocellatus</name>
    <dbReference type="NCBI Taxonomy" id="259542"/>
    <lineage>
        <taxon>Eukaryota</taxon>
        <taxon>Metazoa</taxon>
        <taxon>Spiralia</taxon>
        <taxon>Lophotrochozoa</taxon>
        <taxon>Mollusca</taxon>
        <taxon>Gastropoda</taxon>
        <taxon>Heterobranchia</taxon>
        <taxon>Euthyneura</taxon>
        <taxon>Panpulmonata</taxon>
        <taxon>Sacoglossa</taxon>
        <taxon>Placobranchoidea</taxon>
        <taxon>Plakobranchidae</taxon>
        <taxon>Plakobranchus</taxon>
    </lineage>
</organism>
<keyword evidence="2" id="KW-0371">Homeobox</keyword>
<sequence>MNNLNEQVSLDDSVWSRSDIIYDCFDETEDEIYFAESNPNDNDNNDSNSNREPDTRDTEKGIGVFDRPSDDINFDTATEECIELNGQNEDDIAPTIQIYKTFSLANYGKTSAQRGECALAPATNVYECQKDSYMLTDLDREEASDKSEQSKTNTTPSLGLKEEKLTYSLLTNEVQNACGDIGCHVINLESPPKTRKTSLNPKCKDIFTSTPRLSMDEHFTTSPPFSNQTVSKGNCSNFLLPTKSNFYDGSYSWDAGADPRRENFLTPVRGSGSLCESASESPHRKTLNQPSAVGGQQEIYCYERPIVSTLCETLNGTSQPDLELGPYVISDESGEYSDITSSLGQFTVDSSVDAQGTSNLVVDLNEPFPQESGIFDESFSKKSSYAEIGRHRSRGISFQVCNREPSCSFGSADKAGGTKSNSTITWTTRDGTIYSNDHRLPCEVRVFPKAKMTSQARVESESREATYYHEIVDSVKDPYMADDCGYYYRHDFNPPFCCHHNAPYAGVETWLPERDLDSALVTDSTNESSQSNAFSDQFADIFDSHDTSDIGYGVQAGAVAVKDEEETDDADETEIMPDMVSLSYDCLRERQDPTCSYFIDPNQRGIAQLAPVTLTPPPSASTTPNLAPSNRGMSEEALPLLNAWASFSSNFNSTCSSFDNRATMSSASQSDLSLPFNHSVDDHLDTNFGTYDPQLGPKRHFPSMADPIATGYSYPSSFEYSERVSRGNDQTKRRRGRSRKVQIQSDKISTSTSKSVKGTRNKREAEADCDGDGAPKREGAARPKAPSRSTKGTSTGNERSERGPRHNEPLNQRAVGIMMRWYEEHIDDPYPSKAQKAAIACEGEISVNQVRFRGKETLFSSSLA</sequence>
<evidence type="ECO:0000313" key="3">
    <source>
        <dbReference type="Proteomes" id="UP000735302"/>
    </source>
</evidence>
<keyword evidence="3" id="KW-1185">Reference proteome</keyword>
<feature type="region of interest" description="Disordered" evidence="1">
    <location>
        <begin position="720"/>
        <end position="812"/>
    </location>
</feature>
<dbReference type="Proteomes" id="UP000735302">
    <property type="component" value="Unassembled WGS sequence"/>
</dbReference>
<feature type="compositionally biased region" description="Low complexity" evidence="1">
    <location>
        <begin position="37"/>
        <end position="48"/>
    </location>
</feature>
<name>A0AAV4DP46_9GAST</name>
<accession>A0AAV4DP46</accession>
<reference evidence="2 3" key="1">
    <citation type="journal article" date="2021" name="Elife">
        <title>Chloroplast acquisition without the gene transfer in kleptoplastic sea slugs, Plakobranchus ocellatus.</title>
        <authorList>
            <person name="Maeda T."/>
            <person name="Takahashi S."/>
            <person name="Yoshida T."/>
            <person name="Shimamura S."/>
            <person name="Takaki Y."/>
            <person name="Nagai Y."/>
            <person name="Toyoda A."/>
            <person name="Suzuki Y."/>
            <person name="Arimoto A."/>
            <person name="Ishii H."/>
            <person name="Satoh N."/>
            <person name="Nishiyama T."/>
            <person name="Hasebe M."/>
            <person name="Maruyama T."/>
            <person name="Minagawa J."/>
            <person name="Obokata J."/>
            <person name="Shigenobu S."/>
        </authorList>
    </citation>
    <scope>NUCLEOTIDE SEQUENCE [LARGE SCALE GENOMIC DNA]</scope>
</reference>
<keyword evidence="2" id="KW-0238">DNA-binding</keyword>
<feature type="region of interest" description="Disordered" evidence="1">
    <location>
        <begin position="35"/>
        <end position="69"/>
    </location>
</feature>
<evidence type="ECO:0000256" key="1">
    <source>
        <dbReference type="SAM" id="MobiDB-lite"/>
    </source>
</evidence>
<gene>
    <name evidence="2" type="ORF">PoB_007253700</name>
</gene>
<feature type="compositionally biased region" description="Basic and acidic residues" evidence="1">
    <location>
        <begin position="49"/>
        <end position="60"/>
    </location>
</feature>
<dbReference type="EMBL" id="BLXT01008140">
    <property type="protein sequence ID" value="GFO46032.1"/>
    <property type="molecule type" value="Genomic_DNA"/>
</dbReference>
<evidence type="ECO:0000313" key="2">
    <source>
        <dbReference type="EMBL" id="GFO46032.1"/>
    </source>
</evidence>
<protein>
    <submittedName>
        <fullName evidence="2">Spiralian-tale-e homeobox protein</fullName>
    </submittedName>
</protein>
<feature type="compositionally biased region" description="Basic and acidic residues" evidence="1">
    <location>
        <begin position="798"/>
        <end position="808"/>
    </location>
</feature>
<feature type="compositionally biased region" description="Polar residues" evidence="1">
    <location>
        <begin position="787"/>
        <end position="797"/>
    </location>
</feature>
<feature type="compositionally biased region" description="Basic and acidic residues" evidence="1">
    <location>
        <begin position="720"/>
        <end position="731"/>
    </location>
</feature>
<dbReference type="AlphaFoldDB" id="A0AAV4DP46"/>
<comment type="caution">
    <text evidence="2">The sequence shown here is derived from an EMBL/GenBank/DDBJ whole genome shotgun (WGS) entry which is preliminary data.</text>
</comment>